<evidence type="ECO:0000256" key="6">
    <source>
        <dbReference type="SAM" id="Phobius"/>
    </source>
</evidence>
<evidence type="ECO:0000313" key="9">
    <source>
        <dbReference type="Proteomes" id="UP000727907"/>
    </source>
</evidence>
<proteinExistence type="predicted"/>
<name>A0ABS6IIV0_9HYPH</name>
<gene>
    <name evidence="8" type="ORF">KQ910_05365</name>
</gene>
<feature type="domain" description="Cytochrome b561 bacterial/Ni-hydrogenase" evidence="7">
    <location>
        <begin position="7"/>
        <end position="175"/>
    </location>
</feature>
<evidence type="ECO:0000256" key="3">
    <source>
        <dbReference type="ARBA" id="ARBA00022989"/>
    </source>
</evidence>
<sequence>MSVMHRLRAYHALLVVLAVAAYATGETGLVHAWLGYVVSAVLIGRVLWSLTGAPQLGLMRFYPQFAGLKLGSAMTHPAISRTLLLGIGMSLIGVSATGIALDRGRSVGLGAESAVAVPGAKGPTEKQVEAATSPKDNRKHEESEGPLSEVHEFLANLLAGLVSLHVAYLLLFKWPLARFMLFLDGAKR</sequence>
<accession>A0ABS6IIV0</accession>
<keyword evidence="9" id="KW-1185">Reference proteome</keyword>
<keyword evidence="2 6" id="KW-0812">Transmembrane</keyword>
<dbReference type="InterPro" id="IPR011577">
    <property type="entry name" value="Cyt_b561_bac/Ni-Hgenase"/>
</dbReference>
<organism evidence="8 9">
    <name type="scientific">Reyranella humidisoli</name>
    <dbReference type="NCBI Taxonomy" id="2849149"/>
    <lineage>
        <taxon>Bacteria</taxon>
        <taxon>Pseudomonadati</taxon>
        <taxon>Pseudomonadota</taxon>
        <taxon>Alphaproteobacteria</taxon>
        <taxon>Hyphomicrobiales</taxon>
        <taxon>Reyranellaceae</taxon>
        <taxon>Reyranella</taxon>
    </lineage>
</organism>
<evidence type="ECO:0000256" key="5">
    <source>
        <dbReference type="SAM" id="MobiDB-lite"/>
    </source>
</evidence>
<evidence type="ECO:0000313" key="8">
    <source>
        <dbReference type="EMBL" id="MBU8873180.1"/>
    </source>
</evidence>
<evidence type="ECO:0000256" key="1">
    <source>
        <dbReference type="ARBA" id="ARBA00004141"/>
    </source>
</evidence>
<feature type="region of interest" description="Disordered" evidence="5">
    <location>
        <begin position="119"/>
        <end position="144"/>
    </location>
</feature>
<dbReference type="Proteomes" id="UP000727907">
    <property type="component" value="Unassembled WGS sequence"/>
</dbReference>
<dbReference type="EMBL" id="JAHOPB010000001">
    <property type="protein sequence ID" value="MBU8873180.1"/>
    <property type="molecule type" value="Genomic_DNA"/>
</dbReference>
<feature type="transmembrane region" description="Helical" evidence="6">
    <location>
        <begin position="33"/>
        <end position="62"/>
    </location>
</feature>
<dbReference type="Pfam" id="PF01292">
    <property type="entry name" value="Ni_hydr_CYTB"/>
    <property type="match status" value="1"/>
</dbReference>
<evidence type="ECO:0000256" key="4">
    <source>
        <dbReference type="ARBA" id="ARBA00023136"/>
    </source>
</evidence>
<feature type="transmembrane region" description="Helical" evidence="6">
    <location>
        <begin position="153"/>
        <end position="172"/>
    </location>
</feature>
<reference evidence="8 9" key="1">
    <citation type="submission" date="2021-06" db="EMBL/GenBank/DDBJ databases">
        <authorList>
            <person name="Lee D.H."/>
        </authorList>
    </citation>
    <scope>NUCLEOTIDE SEQUENCE [LARGE SCALE GENOMIC DNA]</scope>
    <source>
        <strain evidence="8 9">MMS21-HV4-11</strain>
    </source>
</reference>
<comment type="caution">
    <text evidence="8">The sequence shown here is derived from an EMBL/GenBank/DDBJ whole genome shotgun (WGS) entry which is preliminary data.</text>
</comment>
<evidence type="ECO:0000256" key="2">
    <source>
        <dbReference type="ARBA" id="ARBA00022692"/>
    </source>
</evidence>
<comment type="subcellular location">
    <subcellularLocation>
        <location evidence="1">Membrane</location>
        <topology evidence="1">Multi-pass membrane protein</topology>
    </subcellularLocation>
</comment>
<keyword evidence="4 6" id="KW-0472">Membrane</keyword>
<evidence type="ECO:0000259" key="7">
    <source>
        <dbReference type="Pfam" id="PF01292"/>
    </source>
</evidence>
<protein>
    <submittedName>
        <fullName evidence="8">Cytochrome b/b6 domain-containing protein</fullName>
    </submittedName>
</protein>
<feature type="transmembrane region" description="Helical" evidence="6">
    <location>
        <begin position="83"/>
        <end position="101"/>
    </location>
</feature>
<keyword evidence="3 6" id="KW-1133">Transmembrane helix</keyword>